<protein>
    <submittedName>
        <fullName evidence="3">ArsA family ATPase</fullName>
    </submittedName>
    <submittedName>
        <fullName evidence="4">Arsenical pump-driving ATPase</fullName>
        <ecNumber evidence="4">3.6.3.16</ecNumber>
    </submittedName>
</protein>
<dbReference type="Proteomes" id="UP000594905">
    <property type="component" value="Chromosome"/>
</dbReference>
<keyword evidence="6" id="KW-1185">Reference proteome</keyword>
<sequence>MEISILQGGKYGIRFYPSHWPQQDGGEVPRLAQEGRDVLLVSTDPAHNLGHIWNATLSDVPTTLHPHLAAVEIDPARATKEHLGEVSKHMRRFMPERLHREVDRHLELARHSPGTHEAAMLERIAELMECRADYDRIIFDTAPSGHTSRLMALPELMAAYTDGLLARREKSDKFGAAVRGMTSAEKSVSASSIDPVDRRNQEIRSTLLKRRRRFEHLRRALTDPSTTAFYLVLTADRTPVLETAEFFDDLKSNGVHVGGVVVNRRTPASRDAFLAQRRASEDEALALLAQKLPGQQVVEIPWLPHEVSTPEALGSLADSLPRNS</sequence>
<dbReference type="GO" id="GO:0005524">
    <property type="term" value="F:ATP binding"/>
    <property type="evidence" value="ECO:0007669"/>
    <property type="project" value="InterPro"/>
</dbReference>
<dbReference type="EC" id="3.6.3.16" evidence="4"/>
<dbReference type="InterPro" id="IPR016300">
    <property type="entry name" value="ATPase_ArsA/GET3"/>
</dbReference>
<name>A0A2X4RLW4_9CORY</name>
<evidence type="ECO:0000313" key="5">
    <source>
        <dbReference type="Proteomes" id="UP000249264"/>
    </source>
</evidence>
<dbReference type="CDD" id="cd02035">
    <property type="entry name" value="ArsA"/>
    <property type="match status" value="1"/>
</dbReference>
<evidence type="ECO:0000256" key="1">
    <source>
        <dbReference type="ARBA" id="ARBA00011040"/>
    </source>
</evidence>
<dbReference type="AlphaFoldDB" id="A0A2X4RLW4"/>
<reference evidence="3 6" key="2">
    <citation type="submission" date="2020-12" db="EMBL/GenBank/DDBJ databases">
        <title>FDA dAtabase for Regulatory Grade micrObial Sequences (FDA-ARGOS): Supporting development and validation of Infectious Disease Dx tests.</title>
        <authorList>
            <person name="Sproer C."/>
            <person name="Gronow S."/>
            <person name="Severitt S."/>
            <person name="Schroder I."/>
            <person name="Tallon L."/>
            <person name="Sadzewicz L."/>
            <person name="Zhao X."/>
            <person name="Boylan J."/>
            <person name="Ott S."/>
            <person name="Bowen H."/>
            <person name="Vavikolanu K."/>
            <person name="Mehta A."/>
            <person name="Aluvathingal J."/>
            <person name="Nadendla S."/>
            <person name="Lowell S."/>
            <person name="Myers T."/>
            <person name="Yan Y."/>
            <person name="Sichtig H."/>
        </authorList>
    </citation>
    <scope>NUCLEOTIDE SEQUENCE [LARGE SCALE GENOMIC DNA]</scope>
    <source>
        <strain evidence="3 6">FDAARGOS_894</strain>
    </source>
</reference>
<dbReference type="Proteomes" id="UP000249264">
    <property type="component" value="Chromosome 1"/>
</dbReference>
<gene>
    <name evidence="4" type="primary">arsA</name>
    <name evidence="3" type="ORF">I6G51_01100</name>
    <name evidence="4" type="ORF">NCTC10288_00161</name>
</gene>
<dbReference type="GO" id="GO:0016887">
    <property type="term" value="F:ATP hydrolysis activity"/>
    <property type="evidence" value="ECO:0007669"/>
    <property type="project" value="InterPro"/>
</dbReference>
<dbReference type="OrthoDB" id="9780677at2"/>
<evidence type="ECO:0000313" key="6">
    <source>
        <dbReference type="Proteomes" id="UP000594905"/>
    </source>
</evidence>
<evidence type="ECO:0000259" key="2">
    <source>
        <dbReference type="Pfam" id="PF02374"/>
    </source>
</evidence>
<keyword evidence="4" id="KW-0378">Hydrolase</keyword>
<reference evidence="4 5" key="1">
    <citation type="submission" date="2018-06" db="EMBL/GenBank/DDBJ databases">
        <authorList>
            <consortium name="Pathogen Informatics"/>
            <person name="Doyle S."/>
        </authorList>
    </citation>
    <scope>NUCLEOTIDE SEQUENCE [LARGE SCALE GENOMIC DNA]</scope>
    <source>
        <strain evidence="4 5">NCTC10288</strain>
    </source>
</reference>
<dbReference type="PANTHER" id="PTHR10803">
    <property type="entry name" value="ARSENICAL PUMP-DRIVING ATPASE ARSENITE-TRANSLOCATING ATPASE"/>
    <property type="match status" value="1"/>
</dbReference>
<evidence type="ECO:0000313" key="3">
    <source>
        <dbReference type="EMBL" id="QPS59849.1"/>
    </source>
</evidence>
<evidence type="ECO:0000313" key="4">
    <source>
        <dbReference type="EMBL" id="SQH98302.1"/>
    </source>
</evidence>
<dbReference type="EMBL" id="LS483460">
    <property type="protein sequence ID" value="SQH98302.1"/>
    <property type="molecule type" value="Genomic_DNA"/>
</dbReference>
<dbReference type="SUPFAM" id="SSF52540">
    <property type="entry name" value="P-loop containing nucleoside triphosphate hydrolases"/>
    <property type="match status" value="1"/>
</dbReference>
<dbReference type="EMBL" id="CP065689">
    <property type="protein sequence ID" value="QPS59849.1"/>
    <property type="molecule type" value="Genomic_DNA"/>
</dbReference>
<accession>A0A2X4RLW4</accession>
<dbReference type="NCBIfam" id="TIGR00345">
    <property type="entry name" value="GET3_arsA_TRC40"/>
    <property type="match status" value="1"/>
</dbReference>
<dbReference type="InterPro" id="IPR025723">
    <property type="entry name" value="ArsA/GET3_ATPase-like"/>
</dbReference>
<feature type="domain" description="ArsA/GET3 Anion-transporting ATPase-like" evidence="2">
    <location>
        <begin position="30"/>
        <end position="320"/>
    </location>
</feature>
<organism evidence="4 5">
    <name type="scientific">Corynebacterium minutissimum</name>
    <dbReference type="NCBI Taxonomy" id="38301"/>
    <lineage>
        <taxon>Bacteria</taxon>
        <taxon>Bacillati</taxon>
        <taxon>Actinomycetota</taxon>
        <taxon>Actinomycetes</taxon>
        <taxon>Mycobacteriales</taxon>
        <taxon>Corynebacteriaceae</taxon>
        <taxon>Corynebacterium</taxon>
    </lineage>
</organism>
<comment type="similarity">
    <text evidence="1">Belongs to the arsA ATPase family.</text>
</comment>
<dbReference type="Pfam" id="PF02374">
    <property type="entry name" value="ArsA_ATPase"/>
    <property type="match status" value="1"/>
</dbReference>
<proteinExistence type="inferred from homology"/>
<dbReference type="KEGG" id="cmin:NCTC10288_00161"/>
<dbReference type="PANTHER" id="PTHR10803:SF3">
    <property type="entry name" value="ATPASE GET3"/>
    <property type="match status" value="1"/>
</dbReference>
<dbReference type="InterPro" id="IPR027417">
    <property type="entry name" value="P-loop_NTPase"/>
</dbReference>
<dbReference type="Gene3D" id="3.40.50.300">
    <property type="entry name" value="P-loop containing nucleotide triphosphate hydrolases"/>
    <property type="match status" value="1"/>
</dbReference>